<dbReference type="RefSeq" id="WP_197443820.1">
    <property type="nucleotide sequence ID" value="NZ_CP036275.1"/>
</dbReference>
<feature type="signal peptide" evidence="1">
    <location>
        <begin position="1"/>
        <end position="30"/>
    </location>
</feature>
<protein>
    <submittedName>
        <fullName evidence="2">Uncharacterized protein</fullName>
    </submittedName>
</protein>
<accession>A0A517ZEB3</accession>
<sequence precursor="true">MARTWTRLSRTGLGLMLAWCLAMIPASASAGTLSSSIDEITSKVLDYLESKDERSVGIGRFDGPAGSSAGVLIRNALTERLSEKVEVDEFARMQVRGDFSLTDDDATNVKVVAIRAEIINANSGETLVGFRRRSKVDDFEGIATLLGVTADVTTEVAADTPPGSDDAQPVSVQKKRNDVLEASIQEPTFDVQDSTVGATAKSPYRLEVLIRSGSELTPAPIIDRNGRAVIDLKEGQEYVVRLHNQSDIDVGVKLTIDGVNSLEFSENKDLGALGMWLVPAGSTGQIDGWFQNTSQSFAFLVTDLPDSVAARLQRDTETIGTITALFFPAWEEGEDPPAEELTKSARNLGTGKGDLLETPYQTAKRHFGNTLLASVSIRYFKPSP</sequence>
<proteinExistence type="predicted"/>
<dbReference type="KEGG" id="mri:Mal4_51850"/>
<dbReference type="EMBL" id="CP036275">
    <property type="protein sequence ID" value="QDU40823.1"/>
    <property type="molecule type" value="Genomic_DNA"/>
</dbReference>
<reference evidence="2 3" key="1">
    <citation type="submission" date="2019-02" db="EMBL/GenBank/DDBJ databases">
        <title>Deep-cultivation of Planctomycetes and their phenomic and genomic characterization uncovers novel biology.</title>
        <authorList>
            <person name="Wiegand S."/>
            <person name="Jogler M."/>
            <person name="Boedeker C."/>
            <person name="Pinto D."/>
            <person name="Vollmers J."/>
            <person name="Rivas-Marin E."/>
            <person name="Kohn T."/>
            <person name="Peeters S.H."/>
            <person name="Heuer A."/>
            <person name="Rast P."/>
            <person name="Oberbeckmann S."/>
            <person name="Bunk B."/>
            <person name="Jeske O."/>
            <person name="Meyerdierks A."/>
            <person name="Storesund J.E."/>
            <person name="Kallscheuer N."/>
            <person name="Luecker S."/>
            <person name="Lage O.M."/>
            <person name="Pohl T."/>
            <person name="Merkel B.J."/>
            <person name="Hornburger P."/>
            <person name="Mueller R.-W."/>
            <person name="Bruemmer F."/>
            <person name="Labrenz M."/>
            <person name="Spormann A.M."/>
            <person name="Op den Camp H."/>
            <person name="Overmann J."/>
            <person name="Amann R."/>
            <person name="Jetten M.S.M."/>
            <person name="Mascher T."/>
            <person name="Medema M.H."/>
            <person name="Devos D.P."/>
            <person name="Kaster A.-K."/>
            <person name="Ovreas L."/>
            <person name="Rohde M."/>
            <person name="Galperin M.Y."/>
            <person name="Jogler C."/>
        </authorList>
    </citation>
    <scope>NUCLEOTIDE SEQUENCE [LARGE SCALE GENOMIC DNA]</scope>
    <source>
        <strain evidence="2 3">Mal4</strain>
    </source>
</reference>
<evidence type="ECO:0000313" key="3">
    <source>
        <dbReference type="Proteomes" id="UP000320496"/>
    </source>
</evidence>
<keyword evidence="3" id="KW-1185">Reference proteome</keyword>
<evidence type="ECO:0000256" key="1">
    <source>
        <dbReference type="SAM" id="SignalP"/>
    </source>
</evidence>
<feature type="chain" id="PRO_5022022797" evidence="1">
    <location>
        <begin position="31"/>
        <end position="384"/>
    </location>
</feature>
<gene>
    <name evidence="2" type="ORF">Mal4_51850</name>
</gene>
<evidence type="ECO:0000313" key="2">
    <source>
        <dbReference type="EMBL" id="QDU40823.1"/>
    </source>
</evidence>
<dbReference type="Proteomes" id="UP000320496">
    <property type="component" value="Chromosome"/>
</dbReference>
<organism evidence="2 3">
    <name type="scientific">Maioricimonas rarisocia</name>
    <dbReference type="NCBI Taxonomy" id="2528026"/>
    <lineage>
        <taxon>Bacteria</taxon>
        <taxon>Pseudomonadati</taxon>
        <taxon>Planctomycetota</taxon>
        <taxon>Planctomycetia</taxon>
        <taxon>Planctomycetales</taxon>
        <taxon>Planctomycetaceae</taxon>
        <taxon>Maioricimonas</taxon>
    </lineage>
</organism>
<keyword evidence="1" id="KW-0732">Signal</keyword>
<dbReference type="AlphaFoldDB" id="A0A517ZEB3"/>
<name>A0A517ZEB3_9PLAN</name>